<comment type="caution">
    <text evidence="1">The sequence shown here is derived from an EMBL/GenBank/DDBJ whole genome shotgun (WGS) entry which is preliminary data.</text>
</comment>
<evidence type="ECO:0000313" key="2">
    <source>
        <dbReference type="Proteomes" id="UP000028995"/>
    </source>
</evidence>
<protein>
    <submittedName>
        <fullName evidence="1">Uncharacterized protein</fullName>
    </submittedName>
</protein>
<dbReference type="RefSeq" id="WP_156097571.1">
    <property type="nucleotide sequence ID" value="NZ_JGYU01000005.1"/>
</dbReference>
<keyword evidence="2" id="KW-1185">Reference proteome</keyword>
<dbReference type="EMBL" id="JGYU01000005">
    <property type="protein sequence ID" value="KFI57404.1"/>
    <property type="molecule type" value="Genomic_DNA"/>
</dbReference>
<dbReference type="Proteomes" id="UP000028995">
    <property type="component" value="Unassembled WGS sequence"/>
</dbReference>
<name>A0A087AF54_9BIFI</name>
<sequence length="145" mass="16104">MSAEKLLLTGADWVNHVLTPSPNLTISFGQQVTIPCDWTPCPLEAGTPVSLWIRADVTDPIDGNNYRVQWTAHKYAGTQDVTAARIMAGMRIDWIAQENLDAPRLSLRVLNSAPAMIVREIALMRSDNMTAAFDMAPFEEWYGKA</sequence>
<organism evidence="1 2">
    <name type="scientific">Bifidobacterium choerinum</name>
    <dbReference type="NCBI Taxonomy" id="35760"/>
    <lineage>
        <taxon>Bacteria</taxon>
        <taxon>Bacillati</taxon>
        <taxon>Actinomycetota</taxon>
        <taxon>Actinomycetes</taxon>
        <taxon>Bifidobacteriales</taxon>
        <taxon>Bifidobacteriaceae</taxon>
        <taxon>Bifidobacterium</taxon>
    </lineage>
</organism>
<dbReference type="AlphaFoldDB" id="A0A087AF54"/>
<gene>
    <name evidence="1" type="ORF">BCHO_0823</name>
</gene>
<reference evidence="1 2" key="1">
    <citation type="submission" date="2014-03" db="EMBL/GenBank/DDBJ databases">
        <title>Genomics of Bifidobacteria.</title>
        <authorList>
            <person name="Ventura M."/>
            <person name="Milani C."/>
            <person name="Lugli G.A."/>
        </authorList>
    </citation>
    <scope>NUCLEOTIDE SEQUENCE [LARGE SCALE GENOMIC DNA]</scope>
    <source>
        <strain evidence="1 2">LMG 10510</strain>
    </source>
</reference>
<accession>A0A087AF54</accession>
<proteinExistence type="predicted"/>
<evidence type="ECO:0000313" key="1">
    <source>
        <dbReference type="EMBL" id="KFI57404.1"/>
    </source>
</evidence>
<dbReference type="STRING" id="35760.BCHO_0823"/>